<dbReference type="CDD" id="cd16118">
    <property type="entry name" value="UBX2_UBXN9"/>
    <property type="match status" value="1"/>
</dbReference>
<dbReference type="GO" id="GO:0005737">
    <property type="term" value="C:cytoplasm"/>
    <property type="evidence" value="ECO:0007669"/>
    <property type="project" value="TreeGrafter"/>
</dbReference>
<protein>
    <submittedName>
        <fullName evidence="3">325_t:CDS:1</fullName>
    </submittedName>
</protein>
<gene>
    <name evidence="3" type="ORF">POCULU_LOCUS1220</name>
</gene>
<dbReference type="PROSITE" id="PS50033">
    <property type="entry name" value="UBX"/>
    <property type="match status" value="1"/>
</dbReference>
<dbReference type="Proteomes" id="UP000789572">
    <property type="component" value="Unassembled WGS sequence"/>
</dbReference>
<name>A0A9N8W291_9GLOM</name>
<accession>A0A9N8W291</accession>
<sequence>MASNVVVLCEGNRQVVKTTPTMALKQIVNTVCTKRKLDPEKYGLKLNKTILDLSLSVRFANLAPGAKLELVRLNAPKVQKEVTVALQLGEEGRFMSKFMPNTSLWDILSQVEKQSPDGSLNITHRTAKATQANKSAFKKLIKPDNTLYYQQPVCILSNNEFSTISALKSTTLQSLGLTSGNILIRVLFRHTNLTLDEAVAEIMATADVGASTAKTSSGATTSSSAHTPIATRIETSTTPLTASPRSQQPSKSTNLSQAVRMETTEMPPTTANPPAARLQEDAGTTDNLSTEIEEKGRVEGGGEMVEPELSGAKGIEMQGQMKVEKKETDEKKKMDAAATEIETKGKMVIEESDIENKEKTEGVKDKEIGDNMDIDEEEPKFFDRNVKVYNPPPANMQITHIELPDSFYELTPTELKYLIAMQKAKNTALENAVLKTKAVREQEEVARERKYPKTLIRIRFPDRTQLEGSFLSKEPVEELYKFVREAVRTPAREFYLFIAPPKKVLDDMRISLYKAELSPASIVHFNWSDKQSDDPPYLNSTYLLLRQDLIHSTDESVPTSTSFISESADSHSRGYSLKESSSQVGGSKKNERAASASGSTSGRTAGRSDASSSGSTTDSKKQRLAKLFKFINK</sequence>
<feature type="region of interest" description="Disordered" evidence="1">
    <location>
        <begin position="573"/>
        <end position="621"/>
    </location>
</feature>
<evidence type="ECO:0000256" key="1">
    <source>
        <dbReference type="SAM" id="MobiDB-lite"/>
    </source>
</evidence>
<dbReference type="InterPro" id="IPR059238">
    <property type="entry name" value="UBX1_UBXN9"/>
</dbReference>
<keyword evidence="4" id="KW-1185">Reference proteome</keyword>
<evidence type="ECO:0000259" key="2">
    <source>
        <dbReference type="PROSITE" id="PS50033"/>
    </source>
</evidence>
<dbReference type="Pfam" id="PF11470">
    <property type="entry name" value="TUG-UBL1"/>
    <property type="match status" value="1"/>
</dbReference>
<dbReference type="InterPro" id="IPR029071">
    <property type="entry name" value="Ubiquitin-like_domsf"/>
</dbReference>
<evidence type="ECO:0000313" key="4">
    <source>
        <dbReference type="Proteomes" id="UP000789572"/>
    </source>
</evidence>
<feature type="compositionally biased region" description="Low complexity" evidence="1">
    <location>
        <begin position="593"/>
        <end position="617"/>
    </location>
</feature>
<evidence type="ECO:0000313" key="3">
    <source>
        <dbReference type="EMBL" id="CAG8474650.1"/>
    </source>
</evidence>
<dbReference type="InterPro" id="IPR001012">
    <property type="entry name" value="UBX_dom"/>
</dbReference>
<dbReference type="OrthoDB" id="440781at2759"/>
<dbReference type="GO" id="GO:0012506">
    <property type="term" value="C:vesicle membrane"/>
    <property type="evidence" value="ECO:0007669"/>
    <property type="project" value="TreeGrafter"/>
</dbReference>
<dbReference type="AlphaFoldDB" id="A0A9N8W291"/>
<dbReference type="CDD" id="cd16105">
    <property type="entry name" value="Ubl_ASPSCR1_like"/>
    <property type="match status" value="1"/>
</dbReference>
<dbReference type="SUPFAM" id="SSF54236">
    <property type="entry name" value="Ubiquitin-like"/>
    <property type="match status" value="2"/>
</dbReference>
<feature type="domain" description="UBX" evidence="2">
    <location>
        <begin position="449"/>
        <end position="525"/>
    </location>
</feature>
<proteinExistence type="predicted"/>
<feature type="compositionally biased region" description="Polar residues" evidence="1">
    <location>
        <begin position="233"/>
        <end position="257"/>
    </location>
</feature>
<dbReference type="GO" id="GO:0006886">
    <property type="term" value="P:intracellular protein transport"/>
    <property type="evidence" value="ECO:0007669"/>
    <property type="project" value="TreeGrafter"/>
</dbReference>
<feature type="region of interest" description="Disordered" evidence="1">
    <location>
        <begin position="212"/>
        <end position="305"/>
    </location>
</feature>
<dbReference type="InterPro" id="IPR021569">
    <property type="entry name" value="TUG-UBL1"/>
</dbReference>
<dbReference type="GO" id="GO:0005634">
    <property type="term" value="C:nucleus"/>
    <property type="evidence" value="ECO:0007669"/>
    <property type="project" value="TreeGrafter"/>
</dbReference>
<dbReference type="SMART" id="SM00166">
    <property type="entry name" value="UBX"/>
    <property type="match status" value="1"/>
</dbReference>
<comment type="caution">
    <text evidence="3">The sequence shown here is derived from an EMBL/GenBank/DDBJ whole genome shotgun (WGS) entry which is preliminary data.</text>
</comment>
<dbReference type="CDD" id="cd17075">
    <property type="entry name" value="UBX1_UBXN9"/>
    <property type="match status" value="1"/>
</dbReference>
<dbReference type="PANTHER" id="PTHR46467:SF1">
    <property type="entry name" value="TETHER CONTAINING UBX DOMAIN FOR GLUT4"/>
    <property type="match status" value="1"/>
</dbReference>
<dbReference type="Pfam" id="PF00789">
    <property type="entry name" value="UBX"/>
    <property type="match status" value="1"/>
</dbReference>
<dbReference type="Gene3D" id="3.10.20.90">
    <property type="entry name" value="Phosphatidylinositol 3-kinase Catalytic Subunit, Chain A, domain 1"/>
    <property type="match status" value="2"/>
</dbReference>
<dbReference type="PANTHER" id="PTHR46467">
    <property type="entry name" value="TETHER CONTAINING UBX DOMAIN FOR GLUT4"/>
    <property type="match status" value="1"/>
</dbReference>
<reference evidence="3" key="1">
    <citation type="submission" date="2021-06" db="EMBL/GenBank/DDBJ databases">
        <authorList>
            <person name="Kallberg Y."/>
            <person name="Tangrot J."/>
            <person name="Rosling A."/>
        </authorList>
    </citation>
    <scope>NUCLEOTIDE SEQUENCE</scope>
    <source>
        <strain evidence="3">IA702</strain>
    </source>
</reference>
<feature type="compositionally biased region" description="Low complexity" evidence="1">
    <location>
        <begin position="212"/>
        <end position="225"/>
    </location>
</feature>
<organism evidence="3 4">
    <name type="scientific">Paraglomus occultum</name>
    <dbReference type="NCBI Taxonomy" id="144539"/>
    <lineage>
        <taxon>Eukaryota</taxon>
        <taxon>Fungi</taxon>
        <taxon>Fungi incertae sedis</taxon>
        <taxon>Mucoromycota</taxon>
        <taxon>Glomeromycotina</taxon>
        <taxon>Glomeromycetes</taxon>
        <taxon>Paraglomerales</taxon>
        <taxon>Paraglomeraceae</taxon>
        <taxon>Paraglomus</taxon>
    </lineage>
</organism>
<dbReference type="EMBL" id="CAJVPJ010000086">
    <property type="protein sequence ID" value="CAG8474650.1"/>
    <property type="molecule type" value="Genomic_DNA"/>
</dbReference>